<evidence type="ECO:0000256" key="1">
    <source>
        <dbReference type="ARBA" id="ARBA00009437"/>
    </source>
</evidence>
<dbReference type="PROSITE" id="PS50931">
    <property type="entry name" value="HTH_LYSR"/>
    <property type="match status" value="1"/>
</dbReference>
<dbReference type="InterPro" id="IPR000847">
    <property type="entry name" value="LysR_HTH_N"/>
</dbReference>
<evidence type="ECO:0000256" key="3">
    <source>
        <dbReference type="ARBA" id="ARBA00023125"/>
    </source>
</evidence>
<dbReference type="Pfam" id="PF00126">
    <property type="entry name" value="HTH_1"/>
    <property type="match status" value="1"/>
</dbReference>
<gene>
    <name evidence="6" type="ordered locus">VVA1526</name>
</gene>
<evidence type="ECO:0000313" key="7">
    <source>
        <dbReference type="Proteomes" id="UP000002675"/>
    </source>
</evidence>
<dbReference type="KEGG" id="vvy:VVA1526"/>
<evidence type="ECO:0000259" key="5">
    <source>
        <dbReference type="PROSITE" id="PS50931"/>
    </source>
</evidence>
<dbReference type="HOGENOM" id="CLU_039613_39_0_6"/>
<feature type="domain" description="HTH lysR-type" evidence="5">
    <location>
        <begin position="15"/>
        <end position="72"/>
    </location>
</feature>
<dbReference type="Pfam" id="PF03466">
    <property type="entry name" value="LysR_substrate"/>
    <property type="match status" value="1"/>
</dbReference>
<sequence>MFGRCARWAQSEMTMDLNLLKTFDVVMKTRSVNEAAETLGITAPAVSHALNRLRDQYQDPLFIRQGRGITPTNFAIELHAEIQEPLSLLLNGAKSRQQFNPDTSHRTFRLSSHKDIDLMLLPPLMDHLAQHAPNVKLCADVEHLDERDRQADLRTRKVDMILATVPFDEHGYHNELLFELPLVMVCRQDHPRIQNTITHQQFFAEQHLLWETKRQNQDIVDSLALEPQPQRNIAYKTGSSCNAIMMAAQTDWICVTGQWHADLMAKAHQLQVMPLPFKLNKLPIYMTWHHSQQQDSGHQWLKSALMQATATFR</sequence>
<dbReference type="PANTHER" id="PTHR30118:SF6">
    <property type="entry name" value="HTH-TYPE TRANSCRIPTIONAL REGULATOR LEUO"/>
    <property type="match status" value="1"/>
</dbReference>
<dbReference type="GO" id="GO:0003677">
    <property type="term" value="F:DNA binding"/>
    <property type="evidence" value="ECO:0007669"/>
    <property type="project" value="UniProtKB-KW"/>
</dbReference>
<dbReference type="CDD" id="cd08466">
    <property type="entry name" value="PBP2_LeuO"/>
    <property type="match status" value="1"/>
</dbReference>
<dbReference type="InterPro" id="IPR036390">
    <property type="entry name" value="WH_DNA-bd_sf"/>
</dbReference>
<keyword evidence="4" id="KW-0804">Transcription</keyword>
<dbReference type="EMBL" id="BA000038">
    <property type="protein sequence ID" value="BAC97552.1"/>
    <property type="molecule type" value="Genomic_DNA"/>
</dbReference>
<dbReference type="AlphaFoldDB" id="Q7MC61"/>
<name>Q7MC61_VIBVY</name>
<dbReference type="Gene3D" id="1.10.10.10">
    <property type="entry name" value="Winged helix-like DNA-binding domain superfamily/Winged helix DNA-binding domain"/>
    <property type="match status" value="1"/>
</dbReference>
<comment type="similarity">
    <text evidence="1">Belongs to the LysR transcriptional regulatory family.</text>
</comment>
<organism evidence="6 7">
    <name type="scientific">Vibrio vulnificus (strain YJ016)</name>
    <dbReference type="NCBI Taxonomy" id="196600"/>
    <lineage>
        <taxon>Bacteria</taxon>
        <taxon>Pseudomonadati</taxon>
        <taxon>Pseudomonadota</taxon>
        <taxon>Gammaproteobacteria</taxon>
        <taxon>Vibrionales</taxon>
        <taxon>Vibrionaceae</taxon>
        <taxon>Vibrio</taxon>
    </lineage>
</organism>
<dbReference type="InterPro" id="IPR005119">
    <property type="entry name" value="LysR_subst-bd"/>
</dbReference>
<dbReference type="STRING" id="672.VV93_v1c44270"/>
<accession>Q7MC61</accession>
<dbReference type="InterPro" id="IPR036388">
    <property type="entry name" value="WH-like_DNA-bd_sf"/>
</dbReference>
<evidence type="ECO:0000256" key="2">
    <source>
        <dbReference type="ARBA" id="ARBA00023015"/>
    </source>
</evidence>
<evidence type="ECO:0000313" key="6">
    <source>
        <dbReference type="EMBL" id="BAC97552.1"/>
    </source>
</evidence>
<keyword evidence="3" id="KW-0238">DNA-binding</keyword>
<evidence type="ECO:0000256" key="4">
    <source>
        <dbReference type="ARBA" id="ARBA00023163"/>
    </source>
</evidence>
<dbReference type="GO" id="GO:0003700">
    <property type="term" value="F:DNA-binding transcription factor activity"/>
    <property type="evidence" value="ECO:0007669"/>
    <property type="project" value="InterPro"/>
</dbReference>
<dbReference type="SUPFAM" id="SSF53850">
    <property type="entry name" value="Periplasmic binding protein-like II"/>
    <property type="match status" value="1"/>
</dbReference>
<dbReference type="SUPFAM" id="SSF46785">
    <property type="entry name" value="Winged helix' DNA-binding domain"/>
    <property type="match status" value="1"/>
</dbReference>
<dbReference type="Gene3D" id="3.40.190.10">
    <property type="entry name" value="Periplasmic binding protein-like II"/>
    <property type="match status" value="2"/>
</dbReference>
<keyword evidence="2" id="KW-0805">Transcription regulation</keyword>
<dbReference type="PANTHER" id="PTHR30118">
    <property type="entry name" value="HTH-TYPE TRANSCRIPTIONAL REGULATOR LEUO-RELATED"/>
    <property type="match status" value="1"/>
</dbReference>
<dbReference type="eggNOG" id="COG0583">
    <property type="taxonomic scope" value="Bacteria"/>
</dbReference>
<protein>
    <submittedName>
        <fullName evidence="6">Transcriptional regulator</fullName>
    </submittedName>
</protein>
<dbReference type="Proteomes" id="UP000002675">
    <property type="component" value="Chromosome II"/>
</dbReference>
<reference evidence="6 7" key="1">
    <citation type="journal article" date="2003" name="Genome Res.">
        <title>Comparative genome analysis of Vibrio vulnificus, a marine pathogen.</title>
        <authorList>
            <person name="Chen C.Y."/>
            <person name="Wu K.M."/>
            <person name="Chang Y.C."/>
            <person name="Chang C.H."/>
            <person name="Tsai H.C."/>
            <person name="Liao T.L."/>
            <person name="Liu Y.M."/>
            <person name="Chen H.J."/>
            <person name="Shen A.B."/>
            <person name="Li J.C."/>
            <person name="Su T.L."/>
            <person name="Shao C.P."/>
            <person name="Lee C.T."/>
            <person name="Hor L.I."/>
            <person name="Tsai S.F."/>
        </authorList>
    </citation>
    <scope>NUCLEOTIDE SEQUENCE [LARGE SCALE GENOMIC DNA]</scope>
    <source>
        <strain evidence="6 7">YJ016</strain>
    </source>
</reference>
<dbReference type="InterPro" id="IPR050389">
    <property type="entry name" value="LysR-type_TF"/>
</dbReference>
<proteinExistence type="inferred from homology"/>